<feature type="transmembrane region" description="Helical" evidence="8">
    <location>
        <begin position="257"/>
        <end position="276"/>
    </location>
</feature>
<dbReference type="Gene3D" id="1.20.1250.20">
    <property type="entry name" value="MFS general substrate transporter like domains"/>
    <property type="match status" value="1"/>
</dbReference>
<feature type="transmembrane region" description="Helical" evidence="8">
    <location>
        <begin position="129"/>
        <end position="152"/>
    </location>
</feature>
<evidence type="ECO:0000256" key="6">
    <source>
        <dbReference type="ARBA" id="ARBA00023136"/>
    </source>
</evidence>
<organism evidence="10 11">
    <name type="scientific">Streptomyces siderophoricus</name>
    <dbReference type="NCBI Taxonomy" id="2802281"/>
    <lineage>
        <taxon>Bacteria</taxon>
        <taxon>Bacillati</taxon>
        <taxon>Actinomycetota</taxon>
        <taxon>Actinomycetes</taxon>
        <taxon>Kitasatosporales</taxon>
        <taxon>Streptomycetaceae</taxon>
        <taxon>Streptomyces</taxon>
    </lineage>
</organism>
<evidence type="ECO:0000256" key="5">
    <source>
        <dbReference type="ARBA" id="ARBA00022989"/>
    </source>
</evidence>
<evidence type="ECO:0000256" key="3">
    <source>
        <dbReference type="ARBA" id="ARBA00022475"/>
    </source>
</evidence>
<protein>
    <submittedName>
        <fullName evidence="10">MFS transporter</fullName>
    </submittedName>
</protein>
<dbReference type="RefSeq" id="WP_201801477.1">
    <property type="nucleotide sequence ID" value="NZ_JAERRI010000001.1"/>
</dbReference>
<feature type="transmembrane region" description="Helical" evidence="8">
    <location>
        <begin position="219"/>
        <end position="236"/>
    </location>
</feature>
<sequence>MPFLACLGQFLVILDVSVMNVALPPLREGLGMSAAALQWVTIAYVIPFSGFMLLFGRLGDLLGQRTVFIAGMSLFTLASLGGGLAQQPWQIIAARAVQGLGSAAVAPVTLTLVNTAFSEAAARSRAIGTWAAVASAGGAVGCLVGGLLVQYLSWRSVLLINVPVGLVVLAGSLSWLSRTRPAGTAKLDVPGAVLVCAGLAATTYGISRSETLGRQAAGTLLPLAAGLVLLALFVMVEGRTAAPLMPLRLFADRGLRAATVGIVPVGVMFVVMWFFLNLYAQNLLHYSPLQAGLSFLPHSLAIVVASKTAARLAQRTGTKTVIAAGLAITAAGSLWQCAAMTVNGTYLAAFLLPGLVMSLGLGYAATALTSLTTSSVAAEDTGAASGINNTARQMGGALGLSVLSAVVTAHTNQDASTATPAQLAEGYGLVFLIAACLFALATLIMLAMVPSRAGETPR</sequence>
<feature type="transmembrane region" description="Helical" evidence="8">
    <location>
        <begin position="36"/>
        <end position="55"/>
    </location>
</feature>
<name>A0ABS1MLY5_9ACTN</name>
<evidence type="ECO:0000256" key="2">
    <source>
        <dbReference type="ARBA" id="ARBA00022448"/>
    </source>
</evidence>
<gene>
    <name evidence="10" type="ORF">JK360_02825</name>
</gene>
<feature type="transmembrane region" description="Helical" evidence="8">
    <location>
        <begin position="429"/>
        <end position="449"/>
    </location>
</feature>
<dbReference type="PANTHER" id="PTHR42718">
    <property type="entry name" value="MAJOR FACILITATOR SUPERFAMILY MULTIDRUG TRANSPORTER MFSC"/>
    <property type="match status" value="1"/>
</dbReference>
<evidence type="ECO:0000256" key="4">
    <source>
        <dbReference type="ARBA" id="ARBA00022692"/>
    </source>
</evidence>
<evidence type="ECO:0000259" key="9">
    <source>
        <dbReference type="PROSITE" id="PS50850"/>
    </source>
</evidence>
<feature type="transmembrane region" description="Helical" evidence="8">
    <location>
        <begin position="97"/>
        <end position="117"/>
    </location>
</feature>
<keyword evidence="5 8" id="KW-1133">Transmembrane helix</keyword>
<keyword evidence="3" id="KW-1003">Cell membrane</keyword>
<keyword evidence="2" id="KW-0813">Transport</keyword>
<dbReference type="Pfam" id="PF07690">
    <property type="entry name" value="MFS_1"/>
    <property type="match status" value="1"/>
</dbReference>
<keyword evidence="6 8" id="KW-0472">Membrane</keyword>
<dbReference type="CDD" id="cd17321">
    <property type="entry name" value="MFS_MMR_MDR_like"/>
    <property type="match status" value="1"/>
</dbReference>
<keyword evidence="4 8" id="KW-0812">Transmembrane</keyword>
<feature type="transmembrane region" description="Helical" evidence="8">
    <location>
        <begin position="189"/>
        <end position="207"/>
    </location>
</feature>
<feature type="transmembrane region" description="Helical" evidence="8">
    <location>
        <begin position="158"/>
        <end position="177"/>
    </location>
</feature>
<feature type="transmembrane region" description="Helical" evidence="8">
    <location>
        <begin position="321"/>
        <end position="342"/>
    </location>
</feature>
<dbReference type="PANTHER" id="PTHR42718:SF46">
    <property type="entry name" value="BLR6921 PROTEIN"/>
    <property type="match status" value="1"/>
</dbReference>
<proteinExistence type="predicted"/>
<comment type="subcellular location">
    <subcellularLocation>
        <location evidence="1">Cell membrane</location>
        <topology evidence="1">Multi-pass membrane protein</topology>
    </subcellularLocation>
</comment>
<dbReference type="Gene3D" id="1.20.1720.10">
    <property type="entry name" value="Multidrug resistance protein D"/>
    <property type="match status" value="1"/>
</dbReference>
<dbReference type="InterPro" id="IPR020846">
    <property type="entry name" value="MFS_dom"/>
</dbReference>
<evidence type="ECO:0000256" key="1">
    <source>
        <dbReference type="ARBA" id="ARBA00004651"/>
    </source>
</evidence>
<reference evidence="10 11" key="1">
    <citation type="submission" date="2021-01" db="EMBL/GenBank/DDBJ databases">
        <title>WGS of actinomycetes isolated from Thailand.</title>
        <authorList>
            <person name="Thawai C."/>
        </authorList>
    </citation>
    <scope>NUCLEOTIDE SEQUENCE [LARGE SCALE GENOMIC DNA]</scope>
    <source>
        <strain evidence="10 11">CH9-7</strain>
    </source>
</reference>
<keyword evidence="7" id="KW-0046">Antibiotic resistance</keyword>
<feature type="transmembrane region" description="Helical" evidence="8">
    <location>
        <begin position="288"/>
        <end position="309"/>
    </location>
</feature>
<accession>A0ABS1MLY5</accession>
<evidence type="ECO:0000256" key="8">
    <source>
        <dbReference type="SAM" id="Phobius"/>
    </source>
</evidence>
<dbReference type="InterPro" id="IPR036259">
    <property type="entry name" value="MFS_trans_sf"/>
</dbReference>
<keyword evidence="11" id="KW-1185">Reference proteome</keyword>
<feature type="domain" description="Major facilitator superfamily (MFS) profile" evidence="9">
    <location>
        <begin position="1"/>
        <end position="453"/>
    </location>
</feature>
<evidence type="ECO:0000256" key="7">
    <source>
        <dbReference type="ARBA" id="ARBA00023251"/>
    </source>
</evidence>
<dbReference type="Proteomes" id="UP000629371">
    <property type="component" value="Unassembled WGS sequence"/>
</dbReference>
<dbReference type="InterPro" id="IPR011701">
    <property type="entry name" value="MFS"/>
</dbReference>
<evidence type="ECO:0000313" key="10">
    <source>
        <dbReference type="EMBL" id="MBL1088334.1"/>
    </source>
</evidence>
<comment type="caution">
    <text evidence="10">The sequence shown here is derived from an EMBL/GenBank/DDBJ whole genome shotgun (WGS) entry which is preliminary data.</text>
</comment>
<evidence type="ECO:0000313" key="11">
    <source>
        <dbReference type="Proteomes" id="UP000629371"/>
    </source>
</evidence>
<dbReference type="PROSITE" id="PS50850">
    <property type="entry name" value="MFS"/>
    <property type="match status" value="1"/>
</dbReference>
<feature type="transmembrane region" description="Helical" evidence="8">
    <location>
        <begin position="348"/>
        <end position="371"/>
    </location>
</feature>
<feature type="transmembrane region" description="Helical" evidence="8">
    <location>
        <begin position="67"/>
        <end position="85"/>
    </location>
</feature>
<dbReference type="SUPFAM" id="SSF103473">
    <property type="entry name" value="MFS general substrate transporter"/>
    <property type="match status" value="1"/>
</dbReference>
<dbReference type="EMBL" id="JAERRI010000001">
    <property type="protein sequence ID" value="MBL1088334.1"/>
    <property type="molecule type" value="Genomic_DNA"/>
</dbReference>